<evidence type="ECO:0000256" key="1">
    <source>
        <dbReference type="SAM" id="Phobius"/>
    </source>
</evidence>
<gene>
    <name evidence="2" type="ORF">B3C1_16551</name>
</gene>
<dbReference type="AlphaFoldDB" id="K2J1K5"/>
<dbReference type="OrthoDB" id="6300812at2"/>
<dbReference type="RefSeq" id="WP_008486239.1">
    <property type="nucleotide sequence ID" value="NZ_AMRI01000029.1"/>
</dbReference>
<organism evidence="2 3">
    <name type="scientific">Gallaecimonas xiamenensis 3-C-1</name>
    <dbReference type="NCBI Taxonomy" id="745411"/>
    <lineage>
        <taxon>Bacteria</taxon>
        <taxon>Pseudomonadati</taxon>
        <taxon>Pseudomonadota</taxon>
        <taxon>Gammaproteobacteria</taxon>
        <taxon>Enterobacterales</taxon>
        <taxon>Gallaecimonadaceae</taxon>
        <taxon>Gallaecimonas</taxon>
    </lineage>
</organism>
<keyword evidence="1" id="KW-0812">Transmembrane</keyword>
<feature type="transmembrane region" description="Helical" evidence="1">
    <location>
        <begin position="43"/>
        <end position="63"/>
    </location>
</feature>
<feature type="transmembrane region" description="Helical" evidence="1">
    <location>
        <begin position="148"/>
        <end position="173"/>
    </location>
</feature>
<evidence type="ECO:0000313" key="2">
    <source>
        <dbReference type="EMBL" id="EKE68657.1"/>
    </source>
</evidence>
<dbReference type="STRING" id="745411.B3C1_16551"/>
<dbReference type="eggNOG" id="ENOG502ZNNN">
    <property type="taxonomic scope" value="Bacteria"/>
</dbReference>
<feature type="transmembrane region" description="Helical" evidence="1">
    <location>
        <begin position="99"/>
        <end position="117"/>
    </location>
</feature>
<keyword evidence="1" id="KW-1133">Transmembrane helix</keyword>
<feature type="transmembrane region" description="Helical" evidence="1">
    <location>
        <begin position="70"/>
        <end position="93"/>
    </location>
</feature>
<dbReference type="Proteomes" id="UP000006755">
    <property type="component" value="Unassembled WGS sequence"/>
</dbReference>
<protein>
    <recommendedName>
        <fullName evidence="4">Transmembrane protein</fullName>
    </recommendedName>
</protein>
<evidence type="ECO:0008006" key="4">
    <source>
        <dbReference type="Google" id="ProtNLM"/>
    </source>
</evidence>
<name>K2J1K5_9GAMM</name>
<evidence type="ECO:0000313" key="3">
    <source>
        <dbReference type="Proteomes" id="UP000006755"/>
    </source>
</evidence>
<comment type="caution">
    <text evidence="2">The sequence shown here is derived from an EMBL/GenBank/DDBJ whole genome shotgun (WGS) entry which is preliminary data.</text>
</comment>
<proteinExistence type="predicted"/>
<keyword evidence="3" id="KW-1185">Reference proteome</keyword>
<reference evidence="2 3" key="1">
    <citation type="journal article" date="2012" name="J. Bacteriol.">
        <title>Genome Sequence of Gallaecimonas xiamenensis Type Strain 3-C-1.</title>
        <authorList>
            <person name="Lai Q."/>
            <person name="Wang L."/>
            <person name="Wang W."/>
            <person name="Shao Z."/>
        </authorList>
    </citation>
    <scope>NUCLEOTIDE SEQUENCE [LARGE SCALE GENOMIC DNA]</scope>
    <source>
        <strain evidence="2 3">3-C-1</strain>
    </source>
</reference>
<keyword evidence="1" id="KW-0472">Membrane</keyword>
<sequence>MTQPSSVPCVLGRQCGLLAVLGVSLWSCPIIFCWGLIYHLAPTLAGIMLPLSGVLIALVVRYHGRGASSVFVLLSLLSYGVLLLTSLMFGFAIKTPGHLLVVATLVVTGLVGAWALFRARMRHDGSKALLSLLVLDRSPLGRALQNRWFLVLPLGLIGGGLSSFGGVILLASLDCFNVN</sequence>
<accession>K2J1K5</accession>
<feature type="transmembrane region" description="Helical" evidence="1">
    <location>
        <begin position="15"/>
        <end position="37"/>
    </location>
</feature>
<dbReference type="EMBL" id="AMRI01000029">
    <property type="protein sequence ID" value="EKE68657.1"/>
    <property type="molecule type" value="Genomic_DNA"/>
</dbReference>